<dbReference type="EMBL" id="KB467942">
    <property type="protein sequence ID" value="PCH38031.1"/>
    <property type="molecule type" value="Genomic_DNA"/>
</dbReference>
<keyword evidence="2" id="KW-1185">Reference proteome</keyword>
<reference evidence="1 2" key="1">
    <citation type="journal article" date="2012" name="Science">
        <title>The Paleozoic origin of enzymatic lignin decomposition reconstructed from 31 fungal genomes.</title>
        <authorList>
            <person name="Floudas D."/>
            <person name="Binder M."/>
            <person name="Riley R."/>
            <person name="Barry K."/>
            <person name="Blanchette R.A."/>
            <person name="Henrissat B."/>
            <person name="Martinez A.T."/>
            <person name="Otillar R."/>
            <person name="Spatafora J.W."/>
            <person name="Yadav J.S."/>
            <person name="Aerts A."/>
            <person name="Benoit I."/>
            <person name="Boyd A."/>
            <person name="Carlson A."/>
            <person name="Copeland A."/>
            <person name="Coutinho P.M."/>
            <person name="de Vries R.P."/>
            <person name="Ferreira P."/>
            <person name="Findley K."/>
            <person name="Foster B."/>
            <person name="Gaskell J."/>
            <person name="Glotzer D."/>
            <person name="Gorecki P."/>
            <person name="Heitman J."/>
            <person name="Hesse C."/>
            <person name="Hori C."/>
            <person name="Igarashi K."/>
            <person name="Jurgens J.A."/>
            <person name="Kallen N."/>
            <person name="Kersten P."/>
            <person name="Kohler A."/>
            <person name="Kuees U."/>
            <person name="Kumar T.K.A."/>
            <person name="Kuo A."/>
            <person name="LaButti K."/>
            <person name="Larrondo L.F."/>
            <person name="Lindquist E."/>
            <person name="Ling A."/>
            <person name="Lombard V."/>
            <person name="Lucas S."/>
            <person name="Lundell T."/>
            <person name="Martin R."/>
            <person name="McLaughlin D.J."/>
            <person name="Morgenstern I."/>
            <person name="Morin E."/>
            <person name="Murat C."/>
            <person name="Nagy L.G."/>
            <person name="Nolan M."/>
            <person name="Ohm R.A."/>
            <person name="Patyshakuliyeva A."/>
            <person name="Rokas A."/>
            <person name="Ruiz-Duenas F.J."/>
            <person name="Sabat G."/>
            <person name="Salamov A."/>
            <person name="Samejima M."/>
            <person name="Schmutz J."/>
            <person name="Slot J.C."/>
            <person name="St John F."/>
            <person name="Stenlid J."/>
            <person name="Sun H."/>
            <person name="Sun S."/>
            <person name="Syed K."/>
            <person name="Tsang A."/>
            <person name="Wiebenga A."/>
            <person name="Young D."/>
            <person name="Pisabarro A."/>
            <person name="Eastwood D.C."/>
            <person name="Martin F."/>
            <person name="Cullen D."/>
            <person name="Grigoriev I.V."/>
            <person name="Hibbett D.S."/>
        </authorList>
    </citation>
    <scope>NUCLEOTIDE SEQUENCE [LARGE SCALE GENOMIC DNA]</scope>
    <source>
        <strain evidence="1 2">MD-104</strain>
    </source>
</reference>
<evidence type="ECO:0000313" key="2">
    <source>
        <dbReference type="Proteomes" id="UP000218811"/>
    </source>
</evidence>
<proteinExistence type="predicted"/>
<dbReference type="Proteomes" id="UP000218811">
    <property type="component" value="Unassembled WGS sequence"/>
</dbReference>
<dbReference type="AlphaFoldDB" id="A0A2H3J7V9"/>
<protein>
    <submittedName>
        <fullName evidence="1">Uncharacterized protein</fullName>
    </submittedName>
</protein>
<evidence type="ECO:0000313" key="1">
    <source>
        <dbReference type="EMBL" id="PCH38031.1"/>
    </source>
</evidence>
<gene>
    <name evidence="1" type="ORF">WOLCODRAFT_161246</name>
</gene>
<sequence length="147" mass="15537">MSLGTSRRGAMAFMRRPQEGAGQSICRANSGLGTGGGRQVSHAMDEGACSVNVLVLVGTSWTLFFVSVKRGCCVMFCPIRQVIDSCGDVLDPDARADVGARRAMILPRWRREGPPSIPAPAGQRCAHCSADPAHARGATARTPRLSV</sequence>
<accession>A0A2H3J7V9</accession>
<name>A0A2H3J7V9_WOLCO</name>
<organism evidence="1 2">
    <name type="scientific">Wolfiporia cocos (strain MD-104)</name>
    <name type="common">Brown rot fungus</name>
    <dbReference type="NCBI Taxonomy" id="742152"/>
    <lineage>
        <taxon>Eukaryota</taxon>
        <taxon>Fungi</taxon>
        <taxon>Dikarya</taxon>
        <taxon>Basidiomycota</taxon>
        <taxon>Agaricomycotina</taxon>
        <taxon>Agaricomycetes</taxon>
        <taxon>Polyporales</taxon>
        <taxon>Phaeolaceae</taxon>
        <taxon>Wolfiporia</taxon>
    </lineage>
</organism>